<gene>
    <name evidence="15" type="primary">LOC100197813</name>
</gene>
<evidence type="ECO:0000256" key="6">
    <source>
        <dbReference type="ARBA" id="ARBA00022833"/>
    </source>
</evidence>
<comment type="similarity">
    <text evidence="2 11 12">Belongs to the RPAP2 family.</text>
</comment>
<dbReference type="RefSeq" id="XP_065647851.1">
    <property type="nucleotide sequence ID" value="XM_065791779.1"/>
</dbReference>
<proteinExistence type="inferred from homology"/>
<comment type="catalytic activity">
    <reaction evidence="10 12">
        <text>O-phospho-L-threonyl-[protein] + H2O = L-threonyl-[protein] + phosphate</text>
        <dbReference type="Rhea" id="RHEA:47004"/>
        <dbReference type="Rhea" id="RHEA-COMP:11060"/>
        <dbReference type="Rhea" id="RHEA-COMP:11605"/>
        <dbReference type="ChEBI" id="CHEBI:15377"/>
        <dbReference type="ChEBI" id="CHEBI:30013"/>
        <dbReference type="ChEBI" id="CHEBI:43474"/>
        <dbReference type="ChEBI" id="CHEBI:61977"/>
        <dbReference type="EC" id="3.1.3.16"/>
    </reaction>
</comment>
<evidence type="ECO:0000256" key="12">
    <source>
        <dbReference type="RuleBase" id="RU367080"/>
    </source>
</evidence>
<keyword evidence="8 12" id="KW-0539">Nucleus</keyword>
<keyword evidence="14" id="KW-1185">Reference proteome</keyword>
<reference evidence="14" key="1">
    <citation type="submission" date="2025-05" db="UniProtKB">
        <authorList>
            <consortium name="RefSeq"/>
        </authorList>
    </citation>
    <scope>NUCLEOTIDE SEQUENCE [LARGE SCALE GENOMIC DNA]</scope>
</reference>
<evidence type="ECO:0000256" key="11">
    <source>
        <dbReference type="PROSITE-ProRule" id="PRU00812"/>
    </source>
</evidence>
<evidence type="ECO:0000259" key="13">
    <source>
        <dbReference type="PROSITE" id="PS51479"/>
    </source>
</evidence>
<evidence type="ECO:0000256" key="8">
    <source>
        <dbReference type="ARBA" id="ARBA00023242"/>
    </source>
</evidence>
<sequence>MMDDERKEKIRAKIQSHVRAEEAAYRCVERLAVVECITKEEFRHILSIITLSHYQDITEERFVSKMCGYALCSNKISKVVKQKFHISTSSNKVYDMEERKRFCSLHCFKASKHLERQMQESPFCTTATEKKITFIDEVVDSTPFVLDCEIKMMEMLKLTDDDKSYAEEQYIGHAGSSKHKDFKPVYQKDNNPPTNLMNHTNQSTQKTKLKEKQAILIIPEIEKNVLPSKTGFVQDDSNTIVELVEILKAWFTSKSFDHLFNTENINKNNLKKSVVKIDFTNMDNDNSEKRVDVGIMQNFNQKAMGFLTRQPEWVSETVVSNTHLITKDDSENISTPPLIVDSKSQSVIRKRIVKEKLTSSLKNLLTVVGMTITDLSELGFFSLVDTFRFTSKNIVLKPKQWHNIGLILLKLLSKNNHDLASSFDSRSFEVDELAKKEGLITMNNLNFVVESIKNMKMI</sequence>
<evidence type="ECO:0000313" key="14">
    <source>
        <dbReference type="Proteomes" id="UP001652625"/>
    </source>
</evidence>
<accession>A0ABM4BFV3</accession>
<keyword evidence="6 12" id="KW-0862">Zinc</keyword>
<dbReference type="PROSITE" id="PS51479">
    <property type="entry name" value="ZF_RTR1"/>
    <property type="match status" value="1"/>
</dbReference>
<dbReference type="PANTHER" id="PTHR14732:SF0">
    <property type="entry name" value="RNA POLYMERASE II SUBUNIT B1 CTD PHOSPHATASE RPAP2-RELATED"/>
    <property type="match status" value="1"/>
</dbReference>
<protein>
    <recommendedName>
        <fullName evidence="12">RNA polymerase II subunit B1 CTD phosphatase RPAP2 homolog</fullName>
        <ecNumber evidence="12">3.1.3.16</ecNumber>
    </recommendedName>
</protein>
<keyword evidence="3 12" id="KW-0479">Metal-binding</keyword>
<dbReference type="Gene3D" id="1.25.40.820">
    <property type="match status" value="1"/>
</dbReference>
<name>A0ABM4BFV3_HYDVU</name>
<dbReference type="InterPro" id="IPR039693">
    <property type="entry name" value="Rtr1/RPAP2"/>
</dbReference>
<evidence type="ECO:0000256" key="9">
    <source>
        <dbReference type="ARBA" id="ARBA00047761"/>
    </source>
</evidence>
<keyword evidence="4 12" id="KW-0863">Zinc-finger</keyword>
<evidence type="ECO:0000256" key="7">
    <source>
        <dbReference type="ARBA" id="ARBA00022912"/>
    </source>
</evidence>
<evidence type="ECO:0000256" key="10">
    <source>
        <dbReference type="ARBA" id="ARBA00048336"/>
    </source>
</evidence>
<evidence type="ECO:0000313" key="15">
    <source>
        <dbReference type="RefSeq" id="XP_065647851.1"/>
    </source>
</evidence>
<feature type="domain" description="RTR1-type" evidence="13">
    <location>
        <begin position="44"/>
        <end position="126"/>
    </location>
</feature>
<evidence type="ECO:0000256" key="4">
    <source>
        <dbReference type="ARBA" id="ARBA00022771"/>
    </source>
</evidence>
<keyword evidence="7 12" id="KW-0904">Protein phosphatase</keyword>
<reference evidence="15" key="2">
    <citation type="submission" date="2025-08" db="UniProtKB">
        <authorList>
            <consortium name="RefSeq"/>
        </authorList>
    </citation>
    <scope>IDENTIFICATION</scope>
</reference>
<organism evidence="14 15">
    <name type="scientific">Hydra vulgaris</name>
    <name type="common">Hydra</name>
    <name type="synonym">Hydra attenuata</name>
    <dbReference type="NCBI Taxonomy" id="6087"/>
    <lineage>
        <taxon>Eukaryota</taxon>
        <taxon>Metazoa</taxon>
        <taxon>Cnidaria</taxon>
        <taxon>Hydrozoa</taxon>
        <taxon>Hydroidolina</taxon>
        <taxon>Anthoathecata</taxon>
        <taxon>Aplanulata</taxon>
        <taxon>Hydridae</taxon>
        <taxon>Hydra</taxon>
    </lineage>
</organism>
<dbReference type="Proteomes" id="UP001652625">
    <property type="component" value="Chromosome 02"/>
</dbReference>
<evidence type="ECO:0000256" key="1">
    <source>
        <dbReference type="ARBA" id="ARBA00004123"/>
    </source>
</evidence>
<comment type="catalytic activity">
    <reaction evidence="9 12">
        <text>O-phospho-L-seryl-[protein] + H2O = L-seryl-[protein] + phosphate</text>
        <dbReference type="Rhea" id="RHEA:20629"/>
        <dbReference type="Rhea" id="RHEA-COMP:9863"/>
        <dbReference type="Rhea" id="RHEA-COMP:11604"/>
        <dbReference type="ChEBI" id="CHEBI:15377"/>
        <dbReference type="ChEBI" id="CHEBI:29999"/>
        <dbReference type="ChEBI" id="CHEBI:43474"/>
        <dbReference type="ChEBI" id="CHEBI:83421"/>
        <dbReference type="EC" id="3.1.3.16"/>
    </reaction>
</comment>
<dbReference type="InterPro" id="IPR007308">
    <property type="entry name" value="Rtr1/RPAP2_dom"/>
</dbReference>
<keyword evidence="5 12" id="KW-0378">Hydrolase</keyword>
<evidence type="ECO:0000256" key="3">
    <source>
        <dbReference type="ARBA" id="ARBA00022723"/>
    </source>
</evidence>
<dbReference type="InterPro" id="IPR038534">
    <property type="entry name" value="Rtr1/RPAP2_sf"/>
</dbReference>
<comment type="function">
    <text evidence="12">Putative RNA polymerase II subunit B1 C-terminal domain (CTD) phosphatase involved in RNA polymerase II transcription regulation.</text>
</comment>
<evidence type="ECO:0000256" key="5">
    <source>
        <dbReference type="ARBA" id="ARBA00022801"/>
    </source>
</evidence>
<dbReference type="Pfam" id="PF04181">
    <property type="entry name" value="RPAP2_Rtr1"/>
    <property type="match status" value="1"/>
</dbReference>
<evidence type="ECO:0000256" key="2">
    <source>
        <dbReference type="ARBA" id="ARBA00005676"/>
    </source>
</evidence>
<dbReference type="EC" id="3.1.3.16" evidence="12"/>
<dbReference type="PANTHER" id="PTHR14732">
    <property type="entry name" value="RNA POLYMERASE II SUBUNIT B1 CTD PHOSPHATASE RPAP2-RELATED"/>
    <property type="match status" value="1"/>
</dbReference>
<comment type="subcellular location">
    <subcellularLocation>
        <location evidence="1 12">Nucleus</location>
    </subcellularLocation>
</comment>
<dbReference type="GeneID" id="100197813"/>